<comment type="cofactor">
    <cofactor evidence="1 7">
        <name>FAD</name>
        <dbReference type="ChEBI" id="CHEBI:57692"/>
    </cofactor>
</comment>
<dbReference type="Pfam" id="PF01266">
    <property type="entry name" value="DAO"/>
    <property type="match status" value="1"/>
</dbReference>
<evidence type="ECO:0000256" key="1">
    <source>
        <dbReference type="ARBA" id="ARBA00001974"/>
    </source>
</evidence>
<reference evidence="9 10" key="1">
    <citation type="journal article" date="2016" name="Genome Biol. Evol.">
        <title>Comparative Genomic Analyses of the Moraxella catarrhalis Serosensitive and Seroresistant Lineages Demonstrate Their Independent Evolution.</title>
        <authorList>
            <person name="Earl J.P."/>
            <person name="de Vries S.P."/>
            <person name="Ahmed A."/>
            <person name="Powell E."/>
            <person name="Schultz M.P."/>
            <person name="Hermans P.W."/>
            <person name="Hill D.J."/>
            <person name="Zhou Z."/>
            <person name="Constantinidou C.I."/>
            <person name="Hu F.Z."/>
            <person name="Bootsma H.J."/>
            <person name="Ehrlich G.D."/>
        </authorList>
    </citation>
    <scope>NUCLEOTIDE SEQUENCE [LARGE SCALE GENOMIC DNA]</scope>
    <source>
        <strain evidence="9 10">Z7542</strain>
    </source>
</reference>
<sequence>MKVLVLGGGVIGTTAAYYLAKKGVQVTVIERQHTVAEETSFGNAGQISPGYSTPWAAPQIPMKAVKWLFQKHAPLAIRPDGSSFQMAWLTQMLKNCTSERYAINKARMMRVAEYSRDCFGQLREDTGIGYEHRTQGTLQLFRTQAQLDQVGKDIEVLKECGVDYELLDKDSLSQAEPALAHASAQLTGGLRLPHDETGDCNLFTKALAEICKEMGVEFRFNTTIDKITHNNQTITGVIADGELITADSYVLALGSYSRAMAKSLGLDLPVYPVKGYSLTVPITDESRAPISTVLDETYKIAITRFDQRIRVGGMAELSGFDLNLRQKRRETLEMVTKSLFDGGDLANATFWTGLRPMTPDGTPIIGQTHFDNLYLNTGHGTLGWTMSCGSGSLISDIITHQTPDISLEGLSLARYQSV</sequence>
<name>A0A198USW4_MORCA</name>
<comment type="similarity">
    <text evidence="2 7">Belongs to the DadA oxidoreductase family.</text>
</comment>
<dbReference type="EC" id="1.4.99.-" evidence="7"/>
<protein>
    <recommendedName>
        <fullName evidence="7">D-amino acid dehydrogenase</fullName>
        <ecNumber evidence="7">1.4.99.-</ecNumber>
    </recommendedName>
</protein>
<accession>A0A198USW4</accession>
<dbReference type="eggNOG" id="COG0665">
    <property type="taxonomic scope" value="Bacteria"/>
</dbReference>
<keyword evidence="3 7" id="KW-0285">Flavoprotein</keyword>
<feature type="binding site" evidence="7">
    <location>
        <begin position="3"/>
        <end position="17"/>
    </location>
    <ligand>
        <name>FAD</name>
        <dbReference type="ChEBI" id="CHEBI:57692"/>
    </ligand>
</feature>
<dbReference type="GO" id="GO:0008718">
    <property type="term" value="F:D-amino-acid dehydrogenase activity"/>
    <property type="evidence" value="ECO:0007669"/>
    <property type="project" value="UniProtKB-UniRule"/>
</dbReference>
<dbReference type="AlphaFoldDB" id="A0A198USW4"/>
<keyword evidence="4 7" id="KW-0274">FAD</keyword>
<dbReference type="Proteomes" id="UP000078228">
    <property type="component" value="Unassembled WGS sequence"/>
</dbReference>
<evidence type="ECO:0000256" key="3">
    <source>
        <dbReference type="ARBA" id="ARBA00022630"/>
    </source>
</evidence>
<evidence type="ECO:0000256" key="5">
    <source>
        <dbReference type="ARBA" id="ARBA00023002"/>
    </source>
</evidence>
<organism evidence="9 10">
    <name type="scientific">Moraxella catarrhalis</name>
    <name type="common">Branhamella catarrhalis</name>
    <dbReference type="NCBI Taxonomy" id="480"/>
    <lineage>
        <taxon>Bacteria</taxon>
        <taxon>Pseudomonadati</taxon>
        <taxon>Pseudomonadota</taxon>
        <taxon>Gammaproteobacteria</taxon>
        <taxon>Moraxellales</taxon>
        <taxon>Moraxellaceae</taxon>
        <taxon>Moraxella</taxon>
    </lineage>
</organism>
<dbReference type="NCBIfam" id="NF001933">
    <property type="entry name" value="PRK00711.1"/>
    <property type="match status" value="1"/>
</dbReference>
<evidence type="ECO:0000256" key="7">
    <source>
        <dbReference type="HAMAP-Rule" id="MF_01202"/>
    </source>
</evidence>
<dbReference type="PANTHER" id="PTHR13847:SF280">
    <property type="entry name" value="D-AMINO ACID DEHYDROGENASE"/>
    <property type="match status" value="1"/>
</dbReference>
<feature type="domain" description="FAD dependent oxidoreductase" evidence="8">
    <location>
        <begin position="2"/>
        <end position="396"/>
    </location>
</feature>
<comment type="caution">
    <text evidence="9">The sequence shown here is derived from an EMBL/GenBank/DDBJ whole genome shotgun (WGS) entry which is preliminary data.</text>
</comment>
<keyword evidence="5 7" id="KW-0560">Oxidoreductase</keyword>
<dbReference type="PRINTS" id="PR00469">
    <property type="entry name" value="PNDRDTASEII"/>
</dbReference>
<evidence type="ECO:0000313" key="9">
    <source>
        <dbReference type="EMBL" id="OAU98382.1"/>
    </source>
</evidence>
<comment type="catalytic activity">
    <reaction evidence="6 7">
        <text>a D-alpha-amino acid + A + H2O = a 2-oxocarboxylate + AH2 + NH4(+)</text>
        <dbReference type="Rhea" id="RHEA:18125"/>
        <dbReference type="ChEBI" id="CHEBI:13193"/>
        <dbReference type="ChEBI" id="CHEBI:15377"/>
        <dbReference type="ChEBI" id="CHEBI:17499"/>
        <dbReference type="ChEBI" id="CHEBI:28938"/>
        <dbReference type="ChEBI" id="CHEBI:35179"/>
        <dbReference type="ChEBI" id="CHEBI:59871"/>
    </reaction>
</comment>
<dbReference type="OrthoDB" id="9805337at2"/>
<dbReference type="InterPro" id="IPR036188">
    <property type="entry name" value="FAD/NAD-bd_sf"/>
</dbReference>
<evidence type="ECO:0000313" key="10">
    <source>
        <dbReference type="Proteomes" id="UP000078228"/>
    </source>
</evidence>
<dbReference type="Gene3D" id="3.30.9.10">
    <property type="entry name" value="D-Amino Acid Oxidase, subunit A, domain 2"/>
    <property type="match status" value="1"/>
</dbReference>
<dbReference type="RefSeq" id="WP_064610982.1">
    <property type="nucleotide sequence ID" value="NZ_LXHB01000076.1"/>
</dbReference>
<dbReference type="GO" id="GO:0005886">
    <property type="term" value="C:plasma membrane"/>
    <property type="evidence" value="ECO:0007669"/>
    <property type="project" value="TreeGrafter"/>
</dbReference>
<dbReference type="Gene3D" id="3.50.50.60">
    <property type="entry name" value="FAD/NAD(P)-binding domain"/>
    <property type="match status" value="2"/>
</dbReference>
<dbReference type="HAMAP" id="MF_01202">
    <property type="entry name" value="DadA"/>
    <property type="match status" value="1"/>
</dbReference>
<dbReference type="InterPro" id="IPR023080">
    <property type="entry name" value="DadA"/>
</dbReference>
<evidence type="ECO:0000256" key="6">
    <source>
        <dbReference type="ARBA" id="ARBA00047884"/>
    </source>
</evidence>
<gene>
    <name evidence="7" type="primary">dadA</name>
    <name evidence="9" type="ORF">AO384_0143</name>
</gene>
<evidence type="ECO:0000256" key="2">
    <source>
        <dbReference type="ARBA" id="ARBA00009410"/>
    </source>
</evidence>
<dbReference type="GO" id="GO:0055130">
    <property type="term" value="P:D-alanine catabolic process"/>
    <property type="evidence" value="ECO:0007669"/>
    <property type="project" value="TreeGrafter"/>
</dbReference>
<keyword evidence="10" id="KW-1185">Reference proteome</keyword>
<comment type="function">
    <text evidence="7">Oxidative deamination of D-amino acids.</text>
</comment>
<proteinExistence type="inferred from homology"/>
<dbReference type="GO" id="GO:0005737">
    <property type="term" value="C:cytoplasm"/>
    <property type="evidence" value="ECO:0007669"/>
    <property type="project" value="TreeGrafter"/>
</dbReference>
<dbReference type="EMBL" id="LXHC01000002">
    <property type="protein sequence ID" value="OAU98382.1"/>
    <property type="molecule type" value="Genomic_DNA"/>
</dbReference>
<dbReference type="InterPro" id="IPR006076">
    <property type="entry name" value="FAD-dep_OxRdtase"/>
</dbReference>
<dbReference type="SUPFAM" id="SSF54373">
    <property type="entry name" value="FAD-linked reductases, C-terminal domain"/>
    <property type="match status" value="1"/>
</dbReference>
<evidence type="ECO:0000256" key="4">
    <source>
        <dbReference type="ARBA" id="ARBA00022827"/>
    </source>
</evidence>
<dbReference type="SUPFAM" id="SSF51905">
    <property type="entry name" value="FAD/NAD(P)-binding domain"/>
    <property type="match status" value="1"/>
</dbReference>
<dbReference type="PANTHER" id="PTHR13847">
    <property type="entry name" value="SARCOSINE DEHYDROGENASE-RELATED"/>
    <property type="match status" value="1"/>
</dbReference>
<dbReference type="PATRIC" id="fig|480.237.peg.1786"/>
<evidence type="ECO:0000259" key="8">
    <source>
        <dbReference type="Pfam" id="PF01266"/>
    </source>
</evidence>